<protein>
    <recommendedName>
        <fullName evidence="3">Nucleoside 2-deoxyribosyltransferase</fullName>
    </recommendedName>
</protein>
<gene>
    <name evidence="1" type="ORF">A3A97_02615</name>
</gene>
<reference evidence="1 2" key="1">
    <citation type="journal article" date="2016" name="Nat. Commun.">
        <title>Thousands of microbial genomes shed light on interconnected biogeochemical processes in an aquifer system.</title>
        <authorList>
            <person name="Anantharaman K."/>
            <person name="Brown C.T."/>
            <person name="Hug L.A."/>
            <person name="Sharon I."/>
            <person name="Castelle C.J."/>
            <person name="Probst A.J."/>
            <person name="Thomas B.C."/>
            <person name="Singh A."/>
            <person name="Wilkins M.J."/>
            <person name="Karaoz U."/>
            <person name="Brodie E.L."/>
            <person name="Williams K.H."/>
            <person name="Hubbard S.S."/>
            <person name="Banfield J.F."/>
        </authorList>
    </citation>
    <scope>NUCLEOTIDE SEQUENCE [LARGE SCALE GENOMIC DNA]</scope>
</reference>
<dbReference type="EMBL" id="MHSW01000015">
    <property type="protein sequence ID" value="OHA51979.1"/>
    <property type="molecule type" value="Genomic_DNA"/>
</dbReference>
<dbReference type="Gene3D" id="3.40.50.450">
    <property type="match status" value="1"/>
</dbReference>
<proteinExistence type="predicted"/>
<comment type="caution">
    <text evidence="1">The sequence shown here is derived from an EMBL/GenBank/DDBJ whole genome shotgun (WGS) entry which is preliminary data.</text>
</comment>
<organism evidence="1 2">
    <name type="scientific">Candidatus Terrybacteria bacterium RIFCSPLOWO2_01_FULL_40_23</name>
    <dbReference type="NCBI Taxonomy" id="1802366"/>
    <lineage>
        <taxon>Bacteria</taxon>
        <taxon>Candidatus Terryibacteriota</taxon>
    </lineage>
</organism>
<name>A0A1G2PW39_9BACT</name>
<sequence>MKLVYAQEPFPEDLENSIFLAGPTPRSPEVKSWRPDALTILRKKSYKGIVFMPEPRDGSFDGDFDYNEQIEWEARGLELADCILFWVPRDLKTMPGFTTNVEFGLWVSSGKIVFGAPENAPKTKYLRIYADKYGIPSSDTLEQTISDALNMLKNKNPV</sequence>
<dbReference type="Proteomes" id="UP000176951">
    <property type="component" value="Unassembled WGS sequence"/>
</dbReference>
<dbReference type="Pfam" id="PF15891">
    <property type="entry name" value="Nuc_deoxyri_tr2"/>
    <property type="match status" value="1"/>
</dbReference>
<evidence type="ECO:0008006" key="3">
    <source>
        <dbReference type="Google" id="ProtNLM"/>
    </source>
</evidence>
<dbReference type="AlphaFoldDB" id="A0A1G2PW39"/>
<evidence type="ECO:0000313" key="2">
    <source>
        <dbReference type="Proteomes" id="UP000176951"/>
    </source>
</evidence>
<evidence type="ECO:0000313" key="1">
    <source>
        <dbReference type="EMBL" id="OHA51979.1"/>
    </source>
</evidence>
<accession>A0A1G2PW39</accession>
<dbReference type="InterPro" id="IPR039470">
    <property type="entry name" value="Nuc_deoxyri_tr2"/>
</dbReference>